<evidence type="ECO:0008006" key="3">
    <source>
        <dbReference type="Google" id="ProtNLM"/>
    </source>
</evidence>
<dbReference type="EMBL" id="JABANE010000060">
    <property type="protein sequence ID" value="NME70288.1"/>
    <property type="molecule type" value="Genomic_DNA"/>
</dbReference>
<comment type="caution">
    <text evidence="1">The sequence shown here is derived from an EMBL/GenBank/DDBJ whole genome shotgun (WGS) entry which is preliminary data.</text>
</comment>
<dbReference type="RefSeq" id="WP_169658530.1">
    <property type="nucleotide sequence ID" value="NZ_JABANE010000060.1"/>
</dbReference>
<protein>
    <recommendedName>
        <fullName evidence="3">STAS/SEC14 domain-containing protein</fullName>
    </recommendedName>
</protein>
<sequence>MEYELVYKSEYITNFWNPPNKILRTIWTTPIDMLEEVYRQEVLSHLEITGKFGPHGMLVDTKNAYYNIMPETQDWINQKFVGLVAEIGLKKMAWIVSEDFFAQISFDQFMDDATDQQALKVQYFTTDEEATEWLLQ</sequence>
<dbReference type="AlphaFoldDB" id="A0A7X9XB55"/>
<gene>
    <name evidence="1" type="ORF">HHU12_20090</name>
</gene>
<reference evidence="1 2" key="1">
    <citation type="submission" date="2020-04" db="EMBL/GenBank/DDBJ databases">
        <title>Flammeovirga sp. SR4, a novel species isolated from seawater.</title>
        <authorList>
            <person name="Wang X."/>
        </authorList>
    </citation>
    <scope>NUCLEOTIDE SEQUENCE [LARGE SCALE GENOMIC DNA]</scope>
    <source>
        <strain evidence="1 2">ATCC 23126</strain>
    </source>
</reference>
<dbReference type="Proteomes" id="UP000576082">
    <property type="component" value="Unassembled WGS sequence"/>
</dbReference>
<evidence type="ECO:0000313" key="1">
    <source>
        <dbReference type="EMBL" id="NME70288.1"/>
    </source>
</evidence>
<organism evidence="1 2">
    <name type="scientific">Flammeovirga aprica JL-4</name>
    <dbReference type="NCBI Taxonomy" id="694437"/>
    <lineage>
        <taxon>Bacteria</taxon>
        <taxon>Pseudomonadati</taxon>
        <taxon>Bacteroidota</taxon>
        <taxon>Cytophagia</taxon>
        <taxon>Cytophagales</taxon>
        <taxon>Flammeovirgaceae</taxon>
        <taxon>Flammeovirga</taxon>
    </lineage>
</organism>
<keyword evidence="2" id="KW-1185">Reference proteome</keyword>
<evidence type="ECO:0000313" key="2">
    <source>
        <dbReference type="Proteomes" id="UP000576082"/>
    </source>
</evidence>
<accession>A0A7X9XB55</accession>
<proteinExistence type="predicted"/>
<name>A0A7X9XB55_9BACT</name>